<dbReference type="GO" id="GO:0003677">
    <property type="term" value="F:DNA binding"/>
    <property type="evidence" value="ECO:0007669"/>
    <property type="project" value="InterPro"/>
</dbReference>
<evidence type="ECO:0000313" key="1">
    <source>
        <dbReference type="EMBL" id="KKW30851.1"/>
    </source>
</evidence>
<comment type="caution">
    <text evidence="1">The sequence shown here is derived from an EMBL/GenBank/DDBJ whole genome shotgun (WGS) entry which is preliminary data.</text>
</comment>
<dbReference type="Gene3D" id="3.30.1310.10">
    <property type="entry name" value="Nucleoid-associated protein YbaB-like domain"/>
    <property type="match status" value="1"/>
</dbReference>
<dbReference type="Pfam" id="PF02575">
    <property type="entry name" value="YbaB_DNA_bd"/>
    <property type="match status" value="1"/>
</dbReference>
<organism evidence="1 2">
    <name type="scientific">Candidatus Uhrbacteria bacterium GW2011_GWD2_52_7</name>
    <dbReference type="NCBI Taxonomy" id="1618989"/>
    <lineage>
        <taxon>Bacteria</taxon>
        <taxon>Candidatus Uhriibacteriota</taxon>
    </lineage>
</organism>
<accession>A0A0G1XIR7</accession>
<evidence type="ECO:0000313" key="2">
    <source>
        <dbReference type="Proteomes" id="UP000034846"/>
    </source>
</evidence>
<dbReference type="InterPro" id="IPR004401">
    <property type="entry name" value="YbaB/EbfC"/>
</dbReference>
<sequence>MKAMLDEVIIIGRGAGGKAMVTVNGSHEVLGVQIDEALDREKIADAVKDALNDVNKQLQVELMKKMKEMGGLDMFKNLGL</sequence>
<dbReference type="SUPFAM" id="SSF82607">
    <property type="entry name" value="YbaB-like"/>
    <property type="match status" value="1"/>
</dbReference>
<reference evidence="1 2" key="1">
    <citation type="journal article" date="2015" name="Nature">
        <title>rRNA introns, odd ribosomes, and small enigmatic genomes across a large radiation of phyla.</title>
        <authorList>
            <person name="Brown C.T."/>
            <person name="Hug L.A."/>
            <person name="Thomas B.C."/>
            <person name="Sharon I."/>
            <person name="Castelle C.J."/>
            <person name="Singh A."/>
            <person name="Wilkins M.J."/>
            <person name="Williams K.H."/>
            <person name="Banfield J.F."/>
        </authorList>
    </citation>
    <scope>NUCLEOTIDE SEQUENCE [LARGE SCALE GENOMIC DNA]</scope>
</reference>
<gene>
    <name evidence="1" type="ORF">UY72_C0002G0026</name>
</gene>
<dbReference type="AlphaFoldDB" id="A0A0G1XIR7"/>
<evidence type="ECO:0008006" key="3">
    <source>
        <dbReference type="Google" id="ProtNLM"/>
    </source>
</evidence>
<name>A0A0G1XIR7_9BACT</name>
<proteinExistence type="predicted"/>
<dbReference type="Proteomes" id="UP000034846">
    <property type="component" value="Unassembled WGS sequence"/>
</dbReference>
<dbReference type="EMBL" id="LCRD01000002">
    <property type="protein sequence ID" value="KKW30851.1"/>
    <property type="molecule type" value="Genomic_DNA"/>
</dbReference>
<protein>
    <recommendedName>
        <fullName evidence="3">Nucleoid-associated protein</fullName>
    </recommendedName>
</protein>
<dbReference type="InterPro" id="IPR036894">
    <property type="entry name" value="YbaB-like_sf"/>
</dbReference>